<sequence>MLQSPALLRAHGQPSKTSPMPLRAHALPILRKLGVNAIRAYRRLALSAEPRHVNGHPERCGHLCNARTLPPGRVYRSRCTVPVWIGRYAVSALRRLHTTLFRHSPAALPRPARPAPASKFGSGAGVFRQTYGVRIWRKRVLTLRPQPSSPLLPLSLRPARARVWLRRGRGALALLAQPVLRCANLSPSFHAPIALRAASRGRHAAALTRSCAFSQFRALSACEFSRTGGPDRHARVRRNAPPR</sequence>
<dbReference type="Proteomes" id="UP001221757">
    <property type="component" value="Unassembled WGS sequence"/>
</dbReference>
<evidence type="ECO:0000256" key="1">
    <source>
        <dbReference type="SAM" id="MobiDB-lite"/>
    </source>
</evidence>
<name>A0AAD7GBS2_MYCRO</name>
<evidence type="ECO:0000313" key="2">
    <source>
        <dbReference type="EMBL" id="KAJ7687009.1"/>
    </source>
</evidence>
<protein>
    <submittedName>
        <fullName evidence="2">Uncharacterized protein</fullName>
    </submittedName>
</protein>
<gene>
    <name evidence="2" type="ORF">B0H17DRAFT_1203859</name>
</gene>
<keyword evidence="3" id="KW-1185">Reference proteome</keyword>
<dbReference type="EMBL" id="JARKIE010000091">
    <property type="protein sequence ID" value="KAJ7687009.1"/>
    <property type="molecule type" value="Genomic_DNA"/>
</dbReference>
<comment type="caution">
    <text evidence="2">The sequence shown here is derived from an EMBL/GenBank/DDBJ whole genome shotgun (WGS) entry which is preliminary data.</text>
</comment>
<accession>A0AAD7GBS2</accession>
<evidence type="ECO:0000313" key="3">
    <source>
        <dbReference type="Proteomes" id="UP001221757"/>
    </source>
</evidence>
<organism evidence="2 3">
    <name type="scientific">Mycena rosella</name>
    <name type="common">Pink bonnet</name>
    <name type="synonym">Agaricus rosellus</name>
    <dbReference type="NCBI Taxonomy" id="1033263"/>
    <lineage>
        <taxon>Eukaryota</taxon>
        <taxon>Fungi</taxon>
        <taxon>Dikarya</taxon>
        <taxon>Basidiomycota</taxon>
        <taxon>Agaricomycotina</taxon>
        <taxon>Agaricomycetes</taxon>
        <taxon>Agaricomycetidae</taxon>
        <taxon>Agaricales</taxon>
        <taxon>Marasmiineae</taxon>
        <taxon>Mycenaceae</taxon>
        <taxon>Mycena</taxon>
    </lineage>
</organism>
<feature type="region of interest" description="Disordered" evidence="1">
    <location>
        <begin position="1"/>
        <end position="20"/>
    </location>
</feature>
<proteinExistence type="predicted"/>
<dbReference type="AlphaFoldDB" id="A0AAD7GBS2"/>
<reference evidence="2" key="1">
    <citation type="submission" date="2023-03" db="EMBL/GenBank/DDBJ databases">
        <title>Massive genome expansion in bonnet fungi (Mycena s.s.) driven by repeated elements and novel gene families across ecological guilds.</title>
        <authorList>
            <consortium name="Lawrence Berkeley National Laboratory"/>
            <person name="Harder C.B."/>
            <person name="Miyauchi S."/>
            <person name="Viragh M."/>
            <person name="Kuo A."/>
            <person name="Thoen E."/>
            <person name="Andreopoulos B."/>
            <person name="Lu D."/>
            <person name="Skrede I."/>
            <person name="Drula E."/>
            <person name="Henrissat B."/>
            <person name="Morin E."/>
            <person name="Kohler A."/>
            <person name="Barry K."/>
            <person name="LaButti K."/>
            <person name="Morin E."/>
            <person name="Salamov A."/>
            <person name="Lipzen A."/>
            <person name="Mereny Z."/>
            <person name="Hegedus B."/>
            <person name="Baldrian P."/>
            <person name="Stursova M."/>
            <person name="Weitz H."/>
            <person name="Taylor A."/>
            <person name="Grigoriev I.V."/>
            <person name="Nagy L.G."/>
            <person name="Martin F."/>
            <person name="Kauserud H."/>
        </authorList>
    </citation>
    <scope>NUCLEOTIDE SEQUENCE</scope>
    <source>
        <strain evidence="2">CBHHK067</strain>
    </source>
</reference>